<proteinExistence type="predicted"/>
<feature type="non-terminal residue" evidence="1">
    <location>
        <position position="121"/>
    </location>
</feature>
<reference evidence="1" key="1">
    <citation type="submission" date="2015-11" db="EMBL/GenBank/DDBJ databases">
        <title>De novo transcriptome assembly of four potential Pierce s Disease insect vectors from Arizona vineyards.</title>
        <authorList>
            <person name="Tassone E.E."/>
        </authorList>
    </citation>
    <scope>NUCLEOTIDE SEQUENCE</scope>
</reference>
<protein>
    <submittedName>
        <fullName evidence="1">Uncharacterized protein</fullName>
    </submittedName>
</protein>
<name>A0A1B6K1B2_9HEMI</name>
<dbReference type="AlphaFoldDB" id="A0A1B6K1B2"/>
<dbReference type="EMBL" id="GECU01002457">
    <property type="protein sequence ID" value="JAT05250.1"/>
    <property type="molecule type" value="Transcribed_RNA"/>
</dbReference>
<evidence type="ECO:0000313" key="1">
    <source>
        <dbReference type="EMBL" id="JAT05250.1"/>
    </source>
</evidence>
<organism evidence="1">
    <name type="scientific">Homalodisca liturata</name>
    <dbReference type="NCBI Taxonomy" id="320908"/>
    <lineage>
        <taxon>Eukaryota</taxon>
        <taxon>Metazoa</taxon>
        <taxon>Ecdysozoa</taxon>
        <taxon>Arthropoda</taxon>
        <taxon>Hexapoda</taxon>
        <taxon>Insecta</taxon>
        <taxon>Pterygota</taxon>
        <taxon>Neoptera</taxon>
        <taxon>Paraneoptera</taxon>
        <taxon>Hemiptera</taxon>
        <taxon>Auchenorrhyncha</taxon>
        <taxon>Membracoidea</taxon>
        <taxon>Cicadellidae</taxon>
        <taxon>Cicadellinae</taxon>
        <taxon>Proconiini</taxon>
        <taxon>Homalodisca</taxon>
    </lineage>
</organism>
<accession>A0A1B6K1B2</accession>
<sequence>SSKDPPASGASGHTARSSDALGLDMNTLLNKLSNIRDVTEPRGTVYYRYLTNSSLVGYSGLGRFNTDNYAYPITKPLSDTCLQFDNVSKIFRNQAVYNAEMKAISDQPVSPDELYFVSDRR</sequence>
<feature type="non-terminal residue" evidence="1">
    <location>
        <position position="1"/>
    </location>
</feature>
<gene>
    <name evidence="1" type="ORF">g.56703</name>
</gene>